<proteinExistence type="predicted"/>
<sequence length="404" mass="45613">MSQLSSLIGVDFEVIQQTVSEILGTQVKEVDFIGKNKHCKIIGIKLLDGVEVILRLQLKSLPSYVMETEVATMRYLTTKTTIPVPRILHFNFDHDHPLGVYMLSEKFEGIKLSTIFSSLSAKEQDFLVKQIAHWSIELFKHRFDTIGSLYIKEEHDNLEFIVGPISHPLFYGEDRGNLSLNRGPFHSSRAYFKACQQRELDYARTQCPQDTSDTYQQNVADVRLTVERCMSLLGRVIERCRGLDEDDPTFNEFSLSMAELDLGGIYVAPDAPSLILPTWLTHSLSDSEESQSLCRERLTTIFRKSIQSIDGPDSLFLKALDMEQTRQTIDHICDYNAFTDGFLLLPTLESLIATLPGEEDIEGLQELLNPHTLEGRAARIALLTKGTHPLSLASEGLLDNIVAY</sequence>
<dbReference type="PANTHER" id="PTHR36091:SF2">
    <property type="entry name" value="AMINOGLYCOSIDE PHOSPHOTRANSFERASE DOMAIN-CONTAINING PROTEIN"/>
    <property type="match status" value="1"/>
</dbReference>
<dbReference type="AlphaFoldDB" id="A0AAV5A6E6"/>
<gene>
    <name evidence="1" type="ORF">Clacol_002795</name>
</gene>
<organism evidence="1 2">
    <name type="scientific">Clathrus columnatus</name>
    <dbReference type="NCBI Taxonomy" id="1419009"/>
    <lineage>
        <taxon>Eukaryota</taxon>
        <taxon>Fungi</taxon>
        <taxon>Dikarya</taxon>
        <taxon>Basidiomycota</taxon>
        <taxon>Agaricomycotina</taxon>
        <taxon>Agaricomycetes</taxon>
        <taxon>Phallomycetidae</taxon>
        <taxon>Phallales</taxon>
        <taxon>Clathraceae</taxon>
        <taxon>Clathrus</taxon>
    </lineage>
</organism>
<evidence type="ECO:0008006" key="3">
    <source>
        <dbReference type="Google" id="ProtNLM"/>
    </source>
</evidence>
<accession>A0AAV5A6E6</accession>
<evidence type="ECO:0000313" key="1">
    <source>
        <dbReference type="EMBL" id="GJJ08576.1"/>
    </source>
</evidence>
<dbReference type="PANTHER" id="PTHR36091">
    <property type="entry name" value="ALTERED INHERITANCE OF MITOCHONDRIA PROTEIN 9, MITOCHONDRIAL"/>
    <property type="match status" value="1"/>
</dbReference>
<dbReference type="SUPFAM" id="SSF56112">
    <property type="entry name" value="Protein kinase-like (PK-like)"/>
    <property type="match status" value="1"/>
</dbReference>
<evidence type="ECO:0000313" key="2">
    <source>
        <dbReference type="Proteomes" id="UP001050691"/>
    </source>
</evidence>
<dbReference type="GO" id="GO:0005739">
    <property type="term" value="C:mitochondrion"/>
    <property type="evidence" value="ECO:0007669"/>
    <property type="project" value="TreeGrafter"/>
</dbReference>
<keyword evidence="2" id="KW-1185">Reference proteome</keyword>
<dbReference type="InterPro" id="IPR011009">
    <property type="entry name" value="Kinase-like_dom_sf"/>
</dbReference>
<dbReference type="Gene3D" id="3.30.200.20">
    <property type="entry name" value="Phosphorylase Kinase, domain 1"/>
    <property type="match status" value="1"/>
</dbReference>
<protein>
    <recommendedName>
        <fullName evidence="3">Aminoglycoside phosphotransferase domain-containing protein</fullName>
    </recommendedName>
</protein>
<comment type="caution">
    <text evidence="1">The sequence shown here is derived from an EMBL/GenBank/DDBJ whole genome shotgun (WGS) entry which is preliminary data.</text>
</comment>
<name>A0AAV5A6E6_9AGAM</name>
<reference evidence="1" key="1">
    <citation type="submission" date="2021-10" db="EMBL/GenBank/DDBJ databases">
        <title>De novo Genome Assembly of Clathrus columnatus (Basidiomycota, Fungi) Using Illumina and Nanopore Sequence Data.</title>
        <authorList>
            <person name="Ogiso-Tanaka E."/>
            <person name="Itagaki H."/>
            <person name="Hosoya T."/>
            <person name="Hosaka K."/>
        </authorList>
    </citation>
    <scope>NUCLEOTIDE SEQUENCE</scope>
    <source>
        <strain evidence="1">MO-923</strain>
    </source>
</reference>
<dbReference type="Proteomes" id="UP001050691">
    <property type="component" value="Unassembled WGS sequence"/>
</dbReference>
<dbReference type="EMBL" id="BPWL01000003">
    <property type="protein sequence ID" value="GJJ08576.1"/>
    <property type="molecule type" value="Genomic_DNA"/>
</dbReference>
<dbReference type="InterPro" id="IPR051035">
    <property type="entry name" value="Mito_inheritance_9"/>
</dbReference>